<evidence type="ECO:0000313" key="2">
    <source>
        <dbReference type="Proteomes" id="UP000233769"/>
    </source>
</evidence>
<gene>
    <name evidence="1" type="ORF">TK0001_1947</name>
</gene>
<protein>
    <submittedName>
        <fullName evidence="1">Uncharacterized protein</fullName>
    </submittedName>
</protein>
<accession>A0A2N9AMK2</accession>
<name>A0A2N9AMK2_METEX</name>
<proteinExistence type="predicted"/>
<organism evidence="1 2">
    <name type="scientific">Methylorubrum extorquens</name>
    <name type="common">Methylobacterium dichloromethanicum</name>
    <name type="synonym">Methylobacterium extorquens</name>
    <dbReference type="NCBI Taxonomy" id="408"/>
    <lineage>
        <taxon>Bacteria</taxon>
        <taxon>Pseudomonadati</taxon>
        <taxon>Pseudomonadota</taxon>
        <taxon>Alphaproteobacteria</taxon>
        <taxon>Hyphomicrobiales</taxon>
        <taxon>Methylobacteriaceae</taxon>
        <taxon>Methylorubrum</taxon>
    </lineage>
</organism>
<dbReference type="AlphaFoldDB" id="A0A2N9AMK2"/>
<sequence>MQLIYSQLTLSQNQGMMSFQPGPFLKFLSQHILEPIPNSSRILHRSTYKTLILATYIPEVYEPDYPSNAVSRQCAKNELHLEGSVRVDVLKRDPNPMRPSN</sequence>
<dbReference type="Proteomes" id="UP000233769">
    <property type="component" value="Chromosome tk0001"/>
</dbReference>
<dbReference type="EMBL" id="LT962688">
    <property type="protein sequence ID" value="SOR28549.1"/>
    <property type="molecule type" value="Genomic_DNA"/>
</dbReference>
<evidence type="ECO:0000313" key="1">
    <source>
        <dbReference type="EMBL" id="SOR28549.1"/>
    </source>
</evidence>
<reference evidence="2" key="1">
    <citation type="submission" date="2017-10" db="EMBL/GenBank/DDBJ databases">
        <authorList>
            <person name="Regsiter A."/>
            <person name="William W."/>
        </authorList>
    </citation>
    <scope>NUCLEOTIDE SEQUENCE [LARGE SCALE GENOMIC DNA]</scope>
</reference>